<feature type="transmembrane region" description="Helical" evidence="1">
    <location>
        <begin position="76"/>
        <end position="96"/>
    </location>
</feature>
<feature type="transmembrane region" description="Helical" evidence="1">
    <location>
        <begin position="259"/>
        <end position="278"/>
    </location>
</feature>
<keyword evidence="3" id="KW-1185">Reference proteome</keyword>
<keyword evidence="1" id="KW-0472">Membrane</keyword>
<sequence>MTLSWHELSYRVLLKHASVLGIIPEIDFNHNQLRKCTSAYKYSKTISFSLFYAGLGISAVYFQADIMKSLEFNPNIIVLNCSMNASSFILVISMLFSSLDGNIWRRFVKSIDLMHKNHQLSNKGMLWISMSVLEYLILIYFAWISFETIRRQFGTWIAICMSMTNLCFLYQFIQTMVLILINQDIRRTLQTTLHYLDMRRLNIRLAQISYSNSLRAVGCFNQLFGYQIALSYAYCILQFETICFNIAGKINPEKFPSKWYIDLGQLIMISMYLIFNLVC</sequence>
<dbReference type="EMBL" id="JAACXV010013954">
    <property type="protein sequence ID" value="KAF7271503.1"/>
    <property type="molecule type" value="Genomic_DNA"/>
</dbReference>
<organism evidence="2 3">
    <name type="scientific">Rhynchophorus ferrugineus</name>
    <name type="common">Red palm weevil</name>
    <name type="synonym">Curculio ferrugineus</name>
    <dbReference type="NCBI Taxonomy" id="354439"/>
    <lineage>
        <taxon>Eukaryota</taxon>
        <taxon>Metazoa</taxon>
        <taxon>Ecdysozoa</taxon>
        <taxon>Arthropoda</taxon>
        <taxon>Hexapoda</taxon>
        <taxon>Insecta</taxon>
        <taxon>Pterygota</taxon>
        <taxon>Neoptera</taxon>
        <taxon>Endopterygota</taxon>
        <taxon>Coleoptera</taxon>
        <taxon>Polyphaga</taxon>
        <taxon>Cucujiformia</taxon>
        <taxon>Curculionidae</taxon>
        <taxon>Dryophthorinae</taxon>
        <taxon>Rhynchophorus</taxon>
    </lineage>
</organism>
<comment type="caution">
    <text evidence="2">The sequence shown here is derived from an EMBL/GenBank/DDBJ whole genome shotgun (WGS) entry which is preliminary data.</text>
</comment>
<feature type="transmembrane region" description="Helical" evidence="1">
    <location>
        <begin position="124"/>
        <end position="144"/>
    </location>
</feature>
<name>A0A834I2J8_RHYFE</name>
<dbReference type="AlphaFoldDB" id="A0A834I2J8"/>
<protein>
    <submittedName>
        <fullName evidence="2">Uncharacterized protein</fullName>
    </submittedName>
</protein>
<evidence type="ECO:0000313" key="3">
    <source>
        <dbReference type="Proteomes" id="UP000625711"/>
    </source>
</evidence>
<dbReference type="Proteomes" id="UP000625711">
    <property type="component" value="Unassembled WGS sequence"/>
</dbReference>
<keyword evidence="1" id="KW-1133">Transmembrane helix</keyword>
<accession>A0A834I2J8</accession>
<keyword evidence="1" id="KW-0812">Transmembrane</keyword>
<feature type="transmembrane region" description="Helical" evidence="1">
    <location>
        <begin position="156"/>
        <end position="181"/>
    </location>
</feature>
<evidence type="ECO:0000256" key="1">
    <source>
        <dbReference type="SAM" id="Phobius"/>
    </source>
</evidence>
<evidence type="ECO:0000313" key="2">
    <source>
        <dbReference type="EMBL" id="KAF7271503.1"/>
    </source>
</evidence>
<proteinExistence type="predicted"/>
<gene>
    <name evidence="2" type="ORF">GWI33_015635</name>
</gene>
<feature type="transmembrane region" description="Helical" evidence="1">
    <location>
        <begin position="45"/>
        <end position="64"/>
    </location>
</feature>
<reference evidence="2" key="1">
    <citation type="submission" date="2020-08" db="EMBL/GenBank/DDBJ databases">
        <title>Genome sequencing and assembly of the red palm weevil Rhynchophorus ferrugineus.</title>
        <authorList>
            <person name="Dias G.B."/>
            <person name="Bergman C.M."/>
            <person name="Manee M."/>
        </authorList>
    </citation>
    <scope>NUCLEOTIDE SEQUENCE</scope>
    <source>
        <strain evidence="2">AA-2017</strain>
        <tissue evidence="2">Whole larva</tissue>
    </source>
</reference>